<sequence>MEMPEICQSIPFGVTITTAWLRSYPTWVRASACVETFLMKSY</sequence>
<organism evidence="1 2">
    <name type="scientific">Rhodopirellula sallentina SM41</name>
    <dbReference type="NCBI Taxonomy" id="1263870"/>
    <lineage>
        <taxon>Bacteria</taxon>
        <taxon>Pseudomonadati</taxon>
        <taxon>Planctomycetota</taxon>
        <taxon>Planctomycetia</taxon>
        <taxon>Pirellulales</taxon>
        <taxon>Pirellulaceae</taxon>
        <taxon>Rhodopirellula</taxon>
    </lineage>
</organism>
<gene>
    <name evidence="1" type="ORF">RSSM_03208</name>
</gene>
<comment type="caution">
    <text evidence="1">The sequence shown here is derived from an EMBL/GenBank/DDBJ whole genome shotgun (WGS) entry which is preliminary data.</text>
</comment>
<proteinExistence type="predicted"/>
<name>M5UC13_9BACT</name>
<dbReference type="EMBL" id="ANOH01000218">
    <property type="protein sequence ID" value="EMI55396.1"/>
    <property type="molecule type" value="Genomic_DNA"/>
</dbReference>
<dbReference type="AlphaFoldDB" id="M5UC13"/>
<dbReference type="Proteomes" id="UP000011885">
    <property type="component" value="Unassembled WGS sequence"/>
</dbReference>
<accession>M5UC13</accession>
<evidence type="ECO:0000313" key="2">
    <source>
        <dbReference type="Proteomes" id="UP000011885"/>
    </source>
</evidence>
<reference evidence="1 2" key="1">
    <citation type="journal article" date="2013" name="Mar. Genomics">
        <title>Expression of sulfatases in Rhodopirellula baltica and the diversity of sulfatases in the genus Rhodopirellula.</title>
        <authorList>
            <person name="Wegner C.E."/>
            <person name="Richter-Heitmann T."/>
            <person name="Klindworth A."/>
            <person name="Klockow C."/>
            <person name="Richter M."/>
            <person name="Achstetter T."/>
            <person name="Glockner F.O."/>
            <person name="Harder J."/>
        </authorList>
    </citation>
    <scope>NUCLEOTIDE SEQUENCE [LARGE SCALE GENOMIC DNA]</scope>
    <source>
        <strain evidence="1 2">SM41</strain>
    </source>
</reference>
<protein>
    <submittedName>
        <fullName evidence="1">Uncharacterized protein</fullName>
    </submittedName>
</protein>
<keyword evidence="2" id="KW-1185">Reference proteome</keyword>
<evidence type="ECO:0000313" key="1">
    <source>
        <dbReference type="EMBL" id="EMI55396.1"/>
    </source>
</evidence>